<dbReference type="GO" id="GO:0010264">
    <property type="term" value="P:myo-inositol hexakisphosphate biosynthetic process"/>
    <property type="evidence" value="ECO:0007669"/>
    <property type="project" value="TreeGrafter"/>
</dbReference>
<accession>A0A8T1NJV5</accession>
<evidence type="ECO:0000256" key="5">
    <source>
        <dbReference type="ARBA" id="ARBA00022840"/>
    </source>
</evidence>
<dbReference type="PANTHER" id="PTHR43085:SF13">
    <property type="entry name" value="INOSITOL 3-KINASE"/>
    <property type="match status" value="1"/>
</dbReference>
<name>A0A8T1NJV5_CARIL</name>
<evidence type="ECO:0000313" key="12">
    <source>
        <dbReference type="Proteomes" id="UP000811609"/>
    </source>
</evidence>
<reference evidence="11" key="1">
    <citation type="submission" date="2020-12" db="EMBL/GenBank/DDBJ databases">
        <title>WGS assembly of Carya illinoinensis cv. Pawnee.</title>
        <authorList>
            <person name="Platts A."/>
            <person name="Shu S."/>
            <person name="Wright S."/>
            <person name="Barry K."/>
            <person name="Edger P."/>
            <person name="Pires J.C."/>
            <person name="Schmutz J."/>
        </authorList>
    </citation>
    <scope>NUCLEOTIDE SEQUENCE</scope>
    <source>
        <tissue evidence="11">Leaf</tissue>
    </source>
</reference>
<sequence>MVRDLKVPEITQPSVLSLRGLIAGNYCHDVLIKDGVVVGETLGGASSFISAVLDGLSVPYNLVSKVGPDFAYATDRSPIVIPASRTTLFHAHFDSGVSGNGHQDRVLKRVSACDPIRPSDLPQTRFDFGMAVGVGGEISPETLEKMLEICNVVFVDIQALIREFDDVDGTVRLVELKESGFFRLLPRIAFLKASEEEAVFLDMEEARKWCCVVVTHGKEGCTVYWKDGELEVSPFAANLVDPTGAGDSFLGGFVAGLVHGLAVPDAALVGNLFGSLTVGQIGLPTFDSRLLQRVKDELQRRKMQCISRDAETRFWKPAGHEEFHASLGAIKLIPSSCVVQECQWDLPCSPPRAVEQAILPRYVEDKNQDMETKM</sequence>
<comment type="catalytic activity">
    <reaction evidence="6">
        <text>myo-inositol + ATP = 1D-myo-inositol 3-phosphate + ADP + H(+)</text>
        <dbReference type="Rhea" id="RHEA:21804"/>
        <dbReference type="ChEBI" id="CHEBI:15378"/>
        <dbReference type="ChEBI" id="CHEBI:17268"/>
        <dbReference type="ChEBI" id="CHEBI:30616"/>
        <dbReference type="ChEBI" id="CHEBI:58401"/>
        <dbReference type="ChEBI" id="CHEBI:456216"/>
        <dbReference type="EC" id="2.7.1.64"/>
    </reaction>
</comment>
<organism evidence="11 12">
    <name type="scientific">Carya illinoinensis</name>
    <name type="common">Pecan</name>
    <dbReference type="NCBI Taxonomy" id="32201"/>
    <lineage>
        <taxon>Eukaryota</taxon>
        <taxon>Viridiplantae</taxon>
        <taxon>Streptophyta</taxon>
        <taxon>Embryophyta</taxon>
        <taxon>Tracheophyta</taxon>
        <taxon>Spermatophyta</taxon>
        <taxon>Magnoliopsida</taxon>
        <taxon>eudicotyledons</taxon>
        <taxon>Gunneridae</taxon>
        <taxon>Pentapetalae</taxon>
        <taxon>rosids</taxon>
        <taxon>fabids</taxon>
        <taxon>Fagales</taxon>
        <taxon>Juglandaceae</taxon>
        <taxon>Carya</taxon>
    </lineage>
</organism>
<dbReference type="Pfam" id="PF00294">
    <property type="entry name" value="PfkB"/>
    <property type="match status" value="1"/>
</dbReference>
<evidence type="ECO:0000256" key="4">
    <source>
        <dbReference type="ARBA" id="ARBA00022777"/>
    </source>
</evidence>
<dbReference type="EMBL" id="CM031822">
    <property type="protein sequence ID" value="KAG6629090.1"/>
    <property type="molecule type" value="Genomic_DNA"/>
</dbReference>
<keyword evidence="12" id="KW-1185">Reference proteome</keyword>
<gene>
    <name evidence="11" type="ORF">CIPAW_14G059600</name>
</gene>
<evidence type="ECO:0000313" key="11">
    <source>
        <dbReference type="EMBL" id="KAG6629090.1"/>
    </source>
</evidence>
<comment type="similarity">
    <text evidence="1">Belongs to the carbohydrate kinase PfkB family.</text>
</comment>
<dbReference type="FunFam" id="3.40.1190.20:FF:000026">
    <property type="entry name" value="Inositol 3-kinase"/>
    <property type="match status" value="1"/>
</dbReference>
<dbReference type="GO" id="GO:0005524">
    <property type="term" value="F:ATP binding"/>
    <property type="evidence" value="ECO:0007669"/>
    <property type="project" value="UniProtKB-KW"/>
</dbReference>
<dbReference type="InterPro" id="IPR011611">
    <property type="entry name" value="PfkB_dom"/>
</dbReference>
<comment type="caution">
    <text evidence="11">The sequence shown here is derived from an EMBL/GenBank/DDBJ whole genome shotgun (WGS) entry which is preliminary data.</text>
</comment>
<keyword evidence="2" id="KW-0808">Transferase</keyword>
<evidence type="ECO:0000256" key="1">
    <source>
        <dbReference type="ARBA" id="ARBA00010688"/>
    </source>
</evidence>
<evidence type="ECO:0000256" key="6">
    <source>
        <dbReference type="ARBA" id="ARBA00050311"/>
    </source>
</evidence>
<dbReference type="Proteomes" id="UP000811609">
    <property type="component" value="Chromosome 14"/>
</dbReference>
<keyword evidence="4" id="KW-0418">Kinase</keyword>
<dbReference type="PANTHER" id="PTHR43085">
    <property type="entry name" value="HEXOKINASE FAMILY MEMBER"/>
    <property type="match status" value="1"/>
</dbReference>
<feature type="domain" description="Carbohydrate kinase PfkB" evidence="10">
    <location>
        <begin position="179"/>
        <end position="282"/>
    </location>
</feature>
<dbReference type="EC" id="2.7.1.64" evidence="7"/>
<dbReference type="InterPro" id="IPR002173">
    <property type="entry name" value="Carboh/pur_kinase_PfkB_CS"/>
</dbReference>
<dbReference type="GO" id="GO:0019140">
    <property type="term" value="F:inositol 3-kinase activity"/>
    <property type="evidence" value="ECO:0007669"/>
    <property type="project" value="UniProtKB-EC"/>
</dbReference>
<evidence type="ECO:0000256" key="3">
    <source>
        <dbReference type="ARBA" id="ARBA00022741"/>
    </source>
</evidence>
<proteinExistence type="inferred from homology"/>
<evidence type="ECO:0000256" key="8">
    <source>
        <dbReference type="ARBA" id="ARBA00071684"/>
    </source>
</evidence>
<evidence type="ECO:0000259" key="10">
    <source>
        <dbReference type="Pfam" id="PF00294"/>
    </source>
</evidence>
<protein>
    <recommendedName>
        <fullName evidence="8">Inositol 3-kinase</fullName>
        <ecNumber evidence="7">2.7.1.64</ecNumber>
    </recommendedName>
    <alternativeName>
        <fullName evidence="9">Myo-inositol kinase</fullName>
    </alternativeName>
</protein>
<dbReference type="AlphaFoldDB" id="A0A8T1NJV5"/>
<evidence type="ECO:0000256" key="2">
    <source>
        <dbReference type="ARBA" id="ARBA00022679"/>
    </source>
</evidence>
<dbReference type="InterPro" id="IPR050306">
    <property type="entry name" value="PfkB_Carbo_kinase"/>
</dbReference>
<evidence type="ECO:0000256" key="7">
    <source>
        <dbReference type="ARBA" id="ARBA00066381"/>
    </source>
</evidence>
<keyword evidence="5" id="KW-0067">ATP-binding</keyword>
<evidence type="ECO:0000256" key="9">
    <source>
        <dbReference type="ARBA" id="ARBA00077001"/>
    </source>
</evidence>
<keyword evidence="3" id="KW-0547">Nucleotide-binding</keyword>
<dbReference type="PROSITE" id="PS00584">
    <property type="entry name" value="PFKB_KINASES_2"/>
    <property type="match status" value="1"/>
</dbReference>